<gene>
    <name evidence="7" type="ORF">PMIN01_06506</name>
</gene>
<feature type="repeat" description="ANK" evidence="2">
    <location>
        <begin position="969"/>
        <end position="1001"/>
    </location>
</feature>
<proteinExistence type="predicted"/>
<evidence type="ECO:0000256" key="3">
    <source>
        <dbReference type="SAM" id="MobiDB-lite"/>
    </source>
</evidence>
<comment type="caution">
    <text evidence="7">The sequence shown here is derived from an EMBL/GenBank/DDBJ whole genome shotgun (WGS) entry which is preliminary data.</text>
</comment>
<evidence type="ECO:0000259" key="5">
    <source>
        <dbReference type="Pfam" id="PF22939"/>
    </source>
</evidence>
<dbReference type="PANTHER" id="PTHR10622:SF13">
    <property type="entry name" value="NACHT DOMAIN-CONTAINING PROTEIN"/>
    <property type="match status" value="1"/>
</dbReference>
<evidence type="ECO:0000256" key="2">
    <source>
        <dbReference type="PROSITE-ProRule" id="PRU00023"/>
    </source>
</evidence>
<evidence type="ECO:0000259" key="4">
    <source>
        <dbReference type="Pfam" id="PF06985"/>
    </source>
</evidence>
<dbReference type="PROSITE" id="PS50088">
    <property type="entry name" value="ANK_REPEAT"/>
    <property type="match status" value="4"/>
</dbReference>
<dbReference type="EMBL" id="WJXW01000006">
    <property type="protein sequence ID" value="KAF9735101.1"/>
    <property type="molecule type" value="Genomic_DNA"/>
</dbReference>
<dbReference type="InterPro" id="IPR027417">
    <property type="entry name" value="P-loop_NTPase"/>
</dbReference>
<dbReference type="PANTHER" id="PTHR10622">
    <property type="entry name" value="HET DOMAIN-CONTAINING PROTEIN"/>
    <property type="match status" value="1"/>
</dbReference>
<keyword evidence="2" id="KW-0040">ANK repeat</keyword>
<feature type="repeat" description="ANK" evidence="2">
    <location>
        <begin position="1035"/>
        <end position="1067"/>
    </location>
</feature>
<dbReference type="InterPro" id="IPR010730">
    <property type="entry name" value="HET"/>
</dbReference>
<feature type="repeat" description="ANK" evidence="2">
    <location>
        <begin position="1002"/>
        <end position="1034"/>
    </location>
</feature>
<dbReference type="InterPro" id="IPR056884">
    <property type="entry name" value="NPHP3-like_N"/>
</dbReference>
<dbReference type="AlphaFoldDB" id="A0A9P6KQR5"/>
<evidence type="ECO:0000313" key="7">
    <source>
        <dbReference type="EMBL" id="KAF9735101.1"/>
    </source>
</evidence>
<protein>
    <submittedName>
        <fullName evidence="7">Ankyrin repeat protein</fullName>
    </submittedName>
</protein>
<dbReference type="Pfam" id="PF06985">
    <property type="entry name" value="HET"/>
    <property type="match status" value="1"/>
</dbReference>
<feature type="domain" description="GPI inositol-deacylase winged helix" evidence="5">
    <location>
        <begin position="575"/>
        <end position="668"/>
    </location>
</feature>
<sequence length="1180" mass="130787">MRLLYTTSNGRFEWTRNYINDKELPDYAILSHTWIDGQEVTFDDLKDTNNAKETDSTISEGHRKLRFCAQQAKRDGLDYFWVDTCCINKPDSSELQEAINSMFRWYEHAARCYVYLSDVEQDTLDEGGESAFKQSRWFTRGWTLQELLAPASVEFFSRNGKRLGDKKSLRHIIHGITGIPVDALHGRQLSEFSISERFSWTDNRQTTREEDAAYCLLGIFGIYMPLIYGERKEHAIRRLKKLVYAASQDITGASVNNTESGSQSKKERISKICNWLSAPDPSTNYHKALRQRQAGTGTWLVEAEQFTEWKASVASRLWLHGIPGCGKTILSSTIIENLLQHCGDDANMAVAYFYFDFNDAQKRDPGLAIRSLLSQLLQCVATIPKSINELFASCENTGRMPPLHALLEVVRLTLQGFAQVYVVLDALDECIHRPELMDIVEAVAGWQPNNMHLLMTSRKERDIQTCLERIVMDENTIRLQADIVDLDIQRYVRQRLSADKSLAKWSKDDAVREEIETALIGGARGMFRWAVCQLDRLGKCRNRAMLRKSLATLPPTLDQTYDCILSAISEEDSDYAIRILQWLTFSERPMSVEEIAEVVALDAARDPAFDRDEVLEDPLEVLNICSSLVTLTLVEEESSVNLQVTTKRIVALAHYSVQEYLLSDRIKQGLAKQYCMEEVECQTSIMKGCLQYLTQLQQPLSEEILQASALARYVAKFWSQHLRKTGDELEGLSRLAMDLLSVEQPAYLAWIQVNNPDWPGDEPVLEKGLESVAAPLYYAALLGLGTIVKMLLNHGVDVNAEGGEFGNALQAASFEGHENVVRILLDDKSTNVNVQGGYYGNALQAASWKGNEQIVKLLLTKADVNAQGGYWGSALQAASWADNEGIVKILIDANADVNAQGGFYGNALQAASRGGHERVVKMLLDKNAEVDAQGGYEGNALQAASSKGYRRIVKMLLDENANINTQGGRYGNALQAASSFGQEHLVKILLDSGADVNVQGGYHGTALQAASQGGHAQTVKLLLDSGADVNAPSRRWGSALQAASADGHAQIVKMLLDRGADVNLRGGKYISAELAARIAAGMVFDTPIEAFPEGKHKQVLELLLARSAEQHQEEALTKKPTRASHGSDTLTTSTTTPATTTTTTATSLSTGTTASSGKSTRFPQALRRWLPASRADKLEN</sequence>
<dbReference type="InterPro" id="IPR054471">
    <property type="entry name" value="GPIID_WHD"/>
</dbReference>
<feature type="domain" description="Nephrocystin 3-like N-terminal" evidence="6">
    <location>
        <begin position="295"/>
        <end position="458"/>
    </location>
</feature>
<keyword evidence="1" id="KW-0677">Repeat</keyword>
<dbReference type="OrthoDB" id="1577640at2759"/>
<dbReference type="SUPFAM" id="SSF48403">
    <property type="entry name" value="Ankyrin repeat"/>
    <property type="match status" value="1"/>
</dbReference>
<dbReference type="Pfam" id="PF22939">
    <property type="entry name" value="WHD_GPIID"/>
    <property type="match status" value="1"/>
</dbReference>
<organism evidence="7 8">
    <name type="scientific">Paraphaeosphaeria minitans</name>
    <dbReference type="NCBI Taxonomy" id="565426"/>
    <lineage>
        <taxon>Eukaryota</taxon>
        <taxon>Fungi</taxon>
        <taxon>Dikarya</taxon>
        <taxon>Ascomycota</taxon>
        <taxon>Pezizomycotina</taxon>
        <taxon>Dothideomycetes</taxon>
        <taxon>Pleosporomycetidae</taxon>
        <taxon>Pleosporales</taxon>
        <taxon>Massarineae</taxon>
        <taxon>Didymosphaeriaceae</taxon>
        <taxon>Paraphaeosphaeria</taxon>
    </lineage>
</organism>
<keyword evidence="8" id="KW-1185">Reference proteome</keyword>
<dbReference type="Pfam" id="PF24883">
    <property type="entry name" value="NPHP3_N"/>
    <property type="match status" value="1"/>
</dbReference>
<feature type="region of interest" description="Disordered" evidence="3">
    <location>
        <begin position="1111"/>
        <end position="1180"/>
    </location>
</feature>
<dbReference type="Pfam" id="PF12796">
    <property type="entry name" value="Ank_2"/>
    <property type="match status" value="3"/>
</dbReference>
<feature type="compositionally biased region" description="Low complexity" evidence="3">
    <location>
        <begin position="1129"/>
        <end position="1160"/>
    </location>
</feature>
<dbReference type="Proteomes" id="UP000756921">
    <property type="component" value="Unassembled WGS sequence"/>
</dbReference>
<feature type="repeat" description="ANK" evidence="2">
    <location>
        <begin position="771"/>
        <end position="803"/>
    </location>
</feature>
<dbReference type="SMART" id="SM00248">
    <property type="entry name" value="ANK"/>
    <property type="match status" value="9"/>
</dbReference>
<dbReference type="Gene3D" id="1.25.40.20">
    <property type="entry name" value="Ankyrin repeat-containing domain"/>
    <property type="match status" value="3"/>
</dbReference>
<name>A0A9P6KQR5_9PLEO</name>
<evidence type="ECO:0000313" key="8">
    <source>
        <dbReference type="Proteomes" id="UP000756921"/>
    </source>
</evidence>
<dbReference type="Gene3D" id="3.40.50.300">
    <property type="entry name" value="P-loop containing nucleotide triphosphate hydrolases"/>
    <property type="match status" value="1"/>
</dbReference>
<feature type="domain" description="Heterokaryon incompatibility" evidence="4">
    <location>
        <begin position="27"/>
        <end position="123"/>
    </location>
</feature>
<dbReference type="PROSITE" id="PS50297">
    <property type="entry name" value="ANK_REP_REGION"/>
    <property type="match status" value="4"/>
</dbReference>
<dbReference type="InterPro" id="IPR036770">
    <property type="entry name" value="Ankyrin_rpt-contain_sf"/>
</dbReference>
<dbReference type="InterPro" id="IPR002110">
    <property type="entry name" value="Ankyrin_rpt"/>
</dbReference>
<accession>A0A9P6KQR5</accession>
<evidence type="ECO:0000256" key="1">
    <source>
        <dbReference type="ARBA" id="ARBA00022737"/>
    </source>
</evidence>
<reference evidence="7" key="1">
    <citation type="journal article" date="2020" name="Mol. Plant Microbe Interact.">
        <title>Genome Sequence of the Biocontrol Agent Coniothyrium minitans strain Conio (IMI 134523).</title>
        <authorList>
            <person name="Patel D."/>
            <person name="Shittu T.A."/>
            <person name="Baroncelli R."/>
            <person name="Muthumeenakshi S."/>
            <person name="Osborne T.H."/>
            <person name="Janganan T.K."/>
            <person name="Sreenivasaprasad S."/>
        </authorList>
    </citation>
    <scope>NUCLEOTIDE SEQUENCE</scope>
    <source>
        <strain evidence="7">Conio</strain>
    </source>
</reference>
<evidence type="ECO:0000259" key="6">
    <source>
        <dbReference type="Pfam" id="PF24883"/>
    </source>
</evidence>
<dbReference type="SUPFAM" id="SSF52540">
    <property type="entry name" value="P-loop containing nucleoside triphosphate hydrolases"/>
    <property type="match status" value="1"/>
</dbReference>